<protein>
    <submittedName>
        <fullName evidence="3">TonB-dependent receptor plug domain-containing protein</fullName>
    </submittedName>
</protein>
<keyword evidence="1" id="KW-1134">Transmembrane beta strand</keyword>
<accession>A0ABU3SZQ6</accession>
<keyword evidence="1" id="KW-0998">Cell outer membrane</keyword>
<comment type="caution">
    <text evidence="3">The sequence shown here is derived from an EMBL/GenBank/DDBJ whole genome shotgun (WGS) entry which is preliminary data.</text>
</comment>
<dbReference type="PANTHER" id="PTHR40980:SF3">
    <property type="entry name" value="TONB-DEPENDENT RECEPTOR-LIKE BETA-BARREL DOMAIN-CONTAINING PROTEIN"/>
    <property type="match status" value="1"/>
</dbReference>
<comment type="subcellular location">
    <subcellularLocation>
        <location evidence="1">Cell outer membrane</location>
        <topology evidence="1">Multi-pass membrane protein</topology>
    </subcellularLocation>
</comment>
<evidence type="ECO:0000313" key="4">
    <source>
        <dbReference type="Proteomes" id="UP001247805"/>
    </source>
</evidence>
<reference evidence="3 4" key="1">
    <citation type="submission" date="2023-10" db="EMBL/GenBank/DDBJ databases">
        <title>Glaciecola aquimarina strain GGW-M5 nov., isolated from a coastal seawater.</title>
        <authorList>
            <person name="Bayburt H."/>
            <person name="Kim J.M."/>
            <person name="Choi B.J."/>
            <person name="Jeon C.O."/>
        </authorList>
    </citation>
    <scope>NUCLEOTIDE SEQUENCE [LARGE SCALE GENOMIC DNA]</scope>
    <source>
        <strain evidence="3 4">KCTC 32108</strain>
    </source>
</reference>
<dbReference type="Proteomes" id="UP001247805">
    <property type="component" value="Unassembled WGS sequence"/>
</dbReference>
<comment type="similarity">
    <text evidence="1">Belongs to the TonB-dependent receptor family.</text>
</comment>
<dbReference type="RefSeq" id="WP_316027028.1">
    <property type="nucleotide sequence ID" value="NZ_JAWDIO010000002.1"/>
</dbReference>
<name>A0ABU3SZQ6_9ALTE</name>
<dbReference type="InterPro" id="IPR012910">
    <property type="entry name" value="Plug_dom"/>
</dbReference>
<evidence type="ECO:0000313" key="3">
    <source>
        <dbReference type="EMBL" id="MDU0355492.1"/>
    </source>
</evidence>
<dbReference type="PANTHER" id="PTHR40980">
    <property type="entry name" value="PLUG DOMAIN-CONTAINING PROTEIN"/>
    <property type="match status" value="1"/>
</dbReference>
<dbReference type="Pfam" id="PF07715">
    <property type="entry name" value="Plug"/>
    <property type="match status" value="1"/>
</dbReference>
<keyword evidence="4" id="KW-1185">Reference proteome</keyword>
<organism evidence="3 4">
    <name type="scientific">Paraglaciecola aquimarina</name>
    <dbReference type="NCBI Taxonomy" id="1235557"/>
    <lineage>
        <taxon>Bacteria</taxon>
        <taxon>Pseudomonadati</taxon>
        <taxon>Pseudomonadota</taxon>
        <taxon>Gammaproteobacteria</taxon>
        <taxon>Alteromonadales</taxon>
        <taxon>Alteromonadaceae</taxon>
        <taxon>Paraglaciecola</taxon>
    </lineage>
</organism>
<dbReference type="PROSITE" id="PS52016">
    <property type="entry name" value="TONB_DEPENDENT_REC_3"/>
    <property type="match status" value="1"/>
</dbReference>
<dbReference type="Gene3D" id="2.170.130.10">
    <property type="entry name" value="TonB-dependent receptor, plug domain"/>
    <property type="match status" value="1"/>
</dbReference>
<keyword evidence="3" id="KW-0675">Receptor</keyword>
<dbReference type="InterPro" id="IPR039426">
    <property type="entry name" value="TonB-dep_rcpt-like"/>
</dbReference>
<gene>
    <name evidence="3" type="ORF">RS130_17725</name>
</gene>
<keyword evidence="1" id="KW-0472">Membrane</keyword>
<feature type="domain" description="TonB-dependent receptor plug" evidence="2">
    <location>
        <begin position="56"/>
        <end position="162"/>
    </location>
</feature>
<keyword evidence="1" id="KW-0813">Transport</keyword>
<evidence type="ECO:0000256" key="1">
    <source>
        <dbReference type="PROSITE-ProRule" id="PRU01360"/>
    </source>
</evidence>
<dbReference type="InterPro" id="IPR037066">
    <property type="entry name" value="Plug_dom_sf"/>
</dbReference>
<evidence type="ECO:0000259" key="2">
    <source>
        <dbReference type="Pfam" id="PF07715"/>
    </source>
</evidence>
<proteinExistence type="inferred from homology"/>
<dbReference type="EMBL" id="JAWDIO010000002">
    <property type="protein sequence ID" value="MDU0355492.1"/>
    <property type="molecule type" value="Genomic_DNA"/>
</dbReference>
<keyword evidence="1" id="KW-0812">Transmembrane</keyword>
<sequence>MMSSPNQFKKSIIAKSIGVMLGTVVMAPIQAQESDETEVIQVRGIRGSLQESMSIKRESKGVVDAISAEDIGKFPDSNLAESLQRITGVSIDRSNGEGDKVTVRGFGGDNNMVTLNGRIMPAADAYGNGGGASRAFSFANLASESVRAVEVYKTGRANITAGGIGSTINIITAKPLDNRGFHASVGGKLLADTTVEQGDSVTPEISGIFSYASDDSTWGVGLTISQQSRHSGASRAGVGGWNYANWNPSYDADSDTMQYQSFSVVLWT</sequence>
<dbReference type="SUPFAM" id="SSF56935">
    <property type="entry name" value="Porins"/>
    <property type="match status" value="1"/>
</dbReference>